<dbReference type="InterPro" id="IPR007278">
    <property type="entry name" value="DUF397"/>
</dbReference>
<reference evidence="2 3" key="1">
    <citation type="submission" date="2019-06" db="EMBL/GenBank/DDBJ databases">
        <title>Sequencing the genomes of 1000 actinobacteria strains.</title>
        <authorList>
            <person name="Klenk H.-P."/>
        </authorList>
    </citation>
    <scope>NUCLEOTIDE SEQUENCE [LARGE SCALE GENOMIC DNA]</scope>
    <source>
        <strain evidence="2 3">DSM 45671</strain>
    </source>
</reference>
<dbReference type="AlphaFoldDB" id="A0A561T1Y5"/>
<proteinExistence type="predicted"/>
<comment type="caution">
    <text evidence="2">The sequence shown here is derived from an EMBL/GenBank/DDBJ whole genome shotgun (WGS) entry which is preliminary data.</text>
</comment>
<name>A0A561T1Y5_9PSEU</name>
<dbReference type="Pfam" id="PF04149">
    <property type="entry name" value="DUF397"/>
    <property type="match status" value="1"/>
</dbReference>
<accession>A0A561T1Y5</accession>
<protein>
    <submittedName>
        <fullName evidence="2">Uncharacterized protein DUF397</fullName>
    </submittedName>
</protein>
<dbReference type="Proteomes" id="UP000321261">
    <property type="component" value="Unassembled WGS sequence"/>
</dbReference>
<organism evidence="2 3">
    <name type="scientific">Pseudonocardia hierapolitana</name>
    <dbReference type="NCBI Taxonomy" id="1128676"/>
    <lineage>
        <taxon>Bacteria</taxon>
        <taxon>Bacillati</taxon>
        <taxon>Actinomycetota</taxon>
        <taxon>Actinomycetes</taxon>
        <taxon>Pseudonocardiales</taxon>
        <taxon>Pseudonocardiaceae</taxon>
        <taxon>Pseudonocardia</taxon>
    </lineage>
</organism>
<evidence type="ECO:0000259" key="1">
    <source>
        <dbReference type="Pfam" id="PF04149"/>
    </source>
</evidence>
<dbReference type="EMBL" id="VIWU01000001">
    <property type="protein sequence ID" value="TWF81117.1"/>
    <property type="molecule type" value="Genomic_DNA"/>
</dbReference>
<evidence type="ECO:0000313" key="3">
    <source>
        <dbReference type="Proteomes" id="UP000321261"/>
    </source>
</evidence>
<evidence type="ECO:0000313" key="2">
    <source>
        <dbReference type="EMBL" id="TWF81117.1"/>
    </source>
</evidence>
<dbReference type="RefSeq" id="WP_147259681.1">
    <property type="nucleotide sequence ID" value="NZ_VIWU01000001.1"/>
</dbReference>
<dbReference type="OrthoDB" id="3430276at2"/>
<feature type="domain" description="DUF397" evidence="1">
    <location>
        <begin position="6"/>
        <end position="59"/>
    </location>
</feature>
<sequence length="66" mass="7275">MRDDELRWFTSSFSGGNGEGCVEVAFLPGAVAVRDTKDRALLPHRYPATSWVEFLAAVRAGEFSAR</sequence>
<keyword evidence="3" id="KW-1185">Reference proteome</keyword>
<gene>
    <name evidence="2" type="ORF">FHX44_117060</name>
</gene>